<dbReference type="OrthoDB" id="3216843at2759"/>
<reference evidence="1" key="2">
    <citation type="journal article" date="2020" name="Nat. Commun.">
        <title>Large-scale genome sequencing of mycorrhizal fungi provides insights into the early evolution of symbiotic traits.</title>
        <authorList>
            <person name="Miyauchi S."/>
            <person name="Kiss E."/>
            <person name="Kuo A."/>
            <person name="Drula E."/>
            <person name="Kohler A."/>
            <person name="Sanchez-Garcia M."/>
            <person name="Morin E."/>
            <person name="Andreopoulos B."/>
            <person name="Barry K.W."/>
            <person name="Bonito G."/>
            <person name="Buee M."/>
            <person name="Carver A."/>
            <person name="Chen C."/>
            <person name="Cichocki N."/>
            <person name="Clum A."/>
            <person name="Culley D."/>
            <person name="Crous P.W."/>
            <person name="Fauchery L."/>
            <person name="Girlanda M."/>
            <person name="Hayes R.D."/>
            <person name="Keri Z."/>
            <person name="LaButti K."/>
            <person name="Lipzen A."/>
            <person name="Lombard V."/>
            <person name="Magnuson J."/>
            <person name="Maillard F."/>
            <person name="Murat C."/>
            <person name="Nolan M."/>
            <person name="Ohm R.A."/>
            <person name="Pangilinan J."/>
            <person name="Pereira M.F."/>
            <person name="Perotto S."/>
            <person name="Peter M."/>
            <person name="Pfister S."/>
            <person name="Riley R."/>
            <person name="Sitrit Y."/>
            <person name="Stielow J.B."/>
            <person name="Szollosi G."/>
            <person name="Zifcakova L."/>
            <person name="Stursova M."/>
            <person name="Spatafora J.W."/>
            <person name="Tedersoo L."/>
            <person name="Vaario L.M."/>
            <person name="Yamada A."/>
            <person name="Yan M."/>
            <person name="Wang P."/>
            <person name="Xu J."/>
            <person name="Bruns T."/>
            <person name="Baldrian P."/>
            <person name="Vilgalys R."/>
            <person name="Dunand C."/>
            <person name="Henrissat B."/>
            <person name="Grigoriev I.V."/>
            <person name="Hibbett D."/>
            <person name="Nagy L.G."/>
            <person name="Martin F.M."/>
        </authorList>
    </citation>
    <scope>NUCLEOTIDE SEQUENCE</scope>
    <source>
        <strain evidence="1">Prilba</strain>
    </source>
</reference>
<comment type="caution">
    <text evidence="1">The sequence shown here is derived from an EMBL/GenBank/DDBJ whole genome shotgun (WGS) entry which is preliminary data.</text>
</comment>
<evidence type="ECO:0000313" key="2">
    <source>
        <dbReference type="Proteomes" id="UP000759537"/>
    </source>
</evidence>
<protein>
    <submittedName>
        <fullName evidence="1">Uncharacterized protein</fullName>
    </submittedName>
</protein>
<gene>
    <name evidence="1" type="ORF">DFH94DRAFT_691895</name>
</gene>
<dbReference type="Proteomes" id="UP000759537">
    <property type="component" value="Unassembled WGS sequence"/>
</dbReference>
<sequence>MERVLEIVLEVENLTADERSQVQGGLTSIQLDVTETSQNTNPEEAITDLSGLINIRYRHQSEEEARAVHVARAQTSLGGDFPHSDLNEGVHPHRLTAAASQDTKRQQLAKKINSIVKASAAVSESTGLNRRARWKTDKVAAGSTLPVGETVTALGNTANAQATARKAAQAIVKQHASAFARIKTADTLALAKVSLLAPITNKSFGFAVVDDQITMVEGHFIELQLGPFYNIFNTLLSEKDAVLAAVKDLLRPCRQLKADVIIEEVED</sequence>
<name>A0A9P5MWV9_9AGAM</name>
<reference evidence="1" key="1">
    <citation type="submission" date="2019-10" db="EMBL/GenBank/DDBJ databases">
        <authorList>
            <consortium name="DOE Joint Genome Institute"/>
            <person name="Kuo A."/>
            <person name="Miyauchi S."/>
            <person name="Kiss E."/>
            <person name="Drula E."/>
            <person name="Kohler A."/>
            <person name="Sanchez-Garcia M."/>
            <person name="Andreopoulos B."/>
            <person name="Barry K.W."/>
            <person name="Bonito G."/>
            <person name="Buee M."/>
            <person name="Carver A."/>
            <person name="Chen C."/>
            <person name="Cichocki N."/>
            <person name="Clum A."/>
            <person name="Culley D."/>
            <person name="Crous P.W."/>
            <person name="Fauchery L."/>
            <person name="Girlanda M."/>
            <person name="Hayes R."/>
            <person name="Keri Z."/>
            <person name="LaButti K."/>
            <person name="Lipzen A."/>
            <person name="Lombard V."/>
            <person name="Magnuson J."/>
            <person name="Maillard F."/>
            <person name="Morin E."/>
            <person name="Murat C."/>
            <person name="Nolan M."/>
            <person name="Ohm R."/>
            <person name="Pangilinan J."/>
            <person name="Pereira M."/>
            <person name="Perotto S."/>
            <person name="Peter M."/>
            <person name="Riley R."/>
            <person name="Sitrit Y."/>
            <person name="Stielow B."/>
            <person name="Szollosi G."/>
            <person name="Zifcakova L."/>
            <person name="Stursova M."/>
            <person name="Spatafora J.W."/>
            <person name="Tedersoo L."/>
            <person name="Vaario L.-M."/>
            <person name="Yamada A."/>
            <person name="Yan M."/>
            <person name="Wang P."/>
            <person name="Xu J."/>
            <person name="Bruns T."/>
            <person name="Baldrian P."/>
            <person name="Vilgalys R."/>
            <person name="Henrissat B."/>
            <person name="Grigoriev I.V."/>
            <person name="Hibbett D."/>
            <person name="Nagy L.G."/>
            <person name="Martin F.M."/>
        </authorList>
    </citation>
    <scope>NUCLEOTIDE SEQUENCE</scope>
    <source>
        <strain evidence="1">Prilba</strain>
    </source>
</reference>
<dbReference type="AlphaFoldDB" id="A0A9P5MWV9"/>
<dbReference type="EMBL" id="WHVB01000007">
    <property type="protein sequence ID" value="KAF8480808.1"/>
    <property type="molecule type" value="Genomic_DNA"/>
</dbReference>
<organism evidence="1 2">
    <name type="scientific">Russula ochroleuca</name>
    <dbReference type="NCBI Taxonomy" id="152965"/>
    <lineage>
        <taxon>Eukaryota</taxon>
        <taxon>Fungi</taxon>
        <taxon>Dikarya</taxon>
        <taxon>Basidiomycota</taxon>
        <taxon>Agaricomycotina</taxon>
        <taxon>Agaricomycetes</taxon>
        <taxon>Russulales</taxon>
        <taxon>Russulaceae</taxon>
        <taxon>Russula</taxon>
    </lineage>
</organism>
<keyword evidence="2" id="KW-1185">Reference proteome</keyword>
<evidence type="ECO:0000313" key="1">
    <source>
        <dbReference type="EMBL" id="KAF8480808.1"/>
    </source>
</evidence>
<accession>A0A9P5MWV9</accession>
<proteinExistence type="predicted"/>